<dbReference type="Proteomes" id="UP000355283">
    <property type="component" value="Unassembled WGS sequence"/>
</dbReference>
<evidence type="ECO:0000313" key="11">
    <source>
        <dbReference type="Proteomes" id="UP000355283"/>
    </source>
</evidence>
<keyword evidence="3 8" id="KW-0175">Coiled coil</keyword>
<dbReference type="EMBL" id="SDOX01000017">
    <property type="protein sequence ID" value="TFJ84813.1"/>
    <property type="molecule type" value="Genomic_DNA"/>
</dbReference>
<dbReference type="InterPro" id="IPR043597">
    <property type="entry name" value="TPH_dom"/>
</dbReference>
<evidence type="ECO:0000256" key="4">
    <source>
        <dbReference type="ARBA" id="ARBA00023069"/>
    </source>
</evidence>
<evidence type="ECO:0000256" key="6">
    <source>
        <dbReference type="ARBA" id="ARBA00034116"/>
    </source>
</evidence>
<evidence type="ECO:0000256" key="2">
    <source>
        <dbReference type="ARBA" id="ARBA00022846"/>
    </source>
</evidence>
<reference evidence="10 11" key="1">
    <citation type="submission" date="2019-01" db="EMBL/GenBank/DDBJ databases">
        <title>Nuclear Genome Assembly of the Microalgal Biofuel strain Nannochloropsis salina CCMP1776.</title>
        <authorList>
            <person name="Hovde B."/>
        </authorList>
    </citation>
    <scope>NUCLEOTIDE SEQUENCE [LARGE SCALE GENOMIC DNA]</scope>
    <source>
        <strain evidence="10 11">CCMP1776</strain>
    </source>
</reference>
<keyword evidence="2" id="KW-0282">Flagellum</keyword>
<organism evidence="10 11">
    <name type="scientific">Nannochloropsis salina CCMP1776</name>
    <dbReference type="NCBI Taxonomy" id="1027361"/>
    <lineage>
        <taxon>Eukaryota</taxon>
        <taxon>Sar</taxon>
        <taxon>Stramenopiles</taxon>
        <taxon>Ochrophyta</taxon>
        <taxon>Eustigmatophyceae</taxon>
        <taxon>Eustigmatales</taxon>
        <taxon>Monodopsidaceae</taxon>
        <taxon>Microchloropsis</taxon>
        <taxon>Microchloropsis salina</taxon>
    </lineage>
</organism>
<keyword evidence="11" id="KW-1185">Reference proteome</keyword>
<evidence type="ECO:0000256" key="7">
    <source>
        <dbReference type="ARBA" id="ARBA00034142"/>
    </source>
</evidence>
<dbReference type="InterPro" id="IPR033253">
    <property type="entry name" value="CFAP45"/>
</dbReference>
<proteinExistence type="inferred from homology"/>
<protein>
    <recommendedName>
        <fullName evidence="7">Cilia- and flagella-associated protein 45</fullName>
    </recommendedName>
</protein>
<evidence type="ECO:0000256" key="5">
    <source>
        <dbReference type="ARBA" id="ARBA00023273"/>
    </source>
</evidence>
<dbReference type="PANTHER" id="PTHR15504:SF0">
    <property type="entry name" value="CILIA- AND FLAGELLA-ASSOCIATED PROTEIN 45"/>
    <property type="match status" value="1"/>
</dbReference>
<keyword evidence="4" id="KW-0969">Cilium</keyword>
<dbReference type="PANTHER" id="PTHR15504">
    <property type="entry name" value="NASOPHARYNGEAL EPITHELIUM SPECIFIC PROTEIN 1"/>
    <property type="match status" value="1"/>
</dbReference>
<evidence type="ECO:0000313" key="10">
    <source>
        <dbReference type="EMBL" id="TFJ84813.1"/>
    </source>
</evidence>
<feature type="coiled-coil region" evidence="8">
    <location>
        <begin position="91"/>
        <end position="217"/>
    </location>
</feature>
<name>A0A4D9D457_9STRA</name>
<feature type="domain" description="Trichohyalin-plectin-homology" evidence="9">
    <location>
        <begin position="36"/>
        <end position="379"/>
    </location>
</feature>
<gene>
    <name evidence="10" type="ORF">NSK_003845</name>
</gene>
<comment type="similarity">
    <text evidence="6">Belongs to the CFAP45 family.</text>
</comment>
<comment type="subcellular location">
    <subcellularLocation>
        <location evidence="1">Cell projection</location>
        <location evidence="1">Cilium</location>
        <location evidence="1">Flagellum</location>
    </subcellularLocation>
</comment>
<evidence type="ECO:0000256" key="3">
    <source>
        <dbReference type="ARBA" id="ARBA00023054"/>
    </source>
</evidence>
<evidence type="ECO:0000256" key="8">
    <source>
        <dbReference type="SAM" id="Coils"/>
    </source>
</evidence>
<evidence type="ECO:0000256" key="1">
    <source>
        <dbReference type="ARBA" id="ARBA00004230"/>
    </source>
</evidence>
<dbReference type="OrthoDB" id="1902038at2759"/>
<keyword evidence="5" id="KW-0966">Cell projection</keyword>
<dbReference type="Pfam" id="PF13868">
    <property type="entry name" value="TPH"/>
    <property type="match status" value="1"/>
</dbReference>
<dbReference type="AlphaFoldDB" id="A0A4D9D457"/>
<sequence length="397" mass="45587">MLALAALADQCEAKYDNGNCNLILSASQARLKKIREEELDVVKHLKALAAQAEAFTLRDRQMENKRMAAEKSKIDQSKNDCHVAEGRQLELDGAYAEAEKLASAKREAREALAAQMQAIEEKRKIEKKEREEECLALLAQFQSYEDQDATIQREKKTQMANLREDVLRANAEAIKARSAALAQEKEEMAELLRYQNRKDAELEAREKEEAARVHAKKMWQMQILSQQEKGRSDKARLEERRLLRAAEMKEAATCRLEQENALRRKQGTLALKKELLRQAQAKKMRAEEDAFTERLETEVNDSYEDKIKNQELAEQAKKASLNKSHLEALKHQVQEAESRRRAERARRFEEGRKLKMKAEEELANLEGIRGRLIEGLEAKGVASKYLAHIRRAKLTPV</sequence>
<evidence type="ECO:0000259" key="9">
    <source>
        <dbReference type="Pfam" id="PF13868"/>
    </source>
</evidence>
<accession>A0A4D9D457</accession>
<feature type="coiled-coil region" evidence="8">
    <location>
        <begin position="269"/>
        <end position="346"/>
    </location>
</feature>
<comment type="caution">
    <text evidence="10">The sequence shown here is derived from an EMBL/GenBank/DDBJ whole genome shotgun (WGS) entry which is preliminary data.</text>
</comment>
<dbReference type="GO" id="GO:0031514">
    <property type="term" value="C:motile cilium"/>
    <property type="evidence" value="ECO:0007669"/>
    <property type="project" value="UniProtKB-SubCell"/>
</dbReference>